<dbReference type="GO" id="GO:0005254">
    <property type="term" value="F:chloride channel activity"/>
    <property type="evidence" value="ECO:0007669"/>
    <property type="project" value="TreeGrafter"/>
</dbReference>
<evidence type="ECO:0000313" key="11">
    <source>
        <dbReference type="Proteomes" id="UP000736335"/>
    </source>
</evidence>
<dbReference type="Proteomes" id="UP000736335">
    <property type="component" value="Unassembled WGS sequence"/>
</dbReference>
<keyword evidence="2 6" id="KW-0812">Transmembrane</keyword>
<dbReference type="PANTHER" id="PTHR12308">
    <property type="entry name" value="ANOCTAMIN"/>
    <property type="match status" value="1"/>
</dbReference>
<evidence type="ECO:0000256" key="6">
    <source>
        <dbReference type="SAM" id="Phobius"/>
    </source>
</evidence>
<comment type="caution">
    <text evidence="10">The sequence shown here is derived from an EMBL/GenBank/DDBJ whole genome shotgun (WGS) entry which is preliminary data.</text>
</comment>
<dbReference type="InterPro" id="IPR049452">
    <property type="entry name" value="Anoctamin_TM"/>
</dbReference>
<feature type="transmembrane region" description="Helical" evidence="6">
    <location>
        <begin position="358"/>
        <end position="379"/>
    </location>
</feature>
<dbReference type="InterPro" id="IPR007632">
    <property type="entry name" value="Anoctamin"/>
</dbReference>
<gene>
    <name evidence="10" type="ORF">BJ322DRAFT_1211138</name>
</gene>
<dbReference type="GO" id="GO:0016020">
    <property type="term" value="C:membrane"/>
    <property type="evidence" value="ECO:0007669"/>
    <property type="project" value="UniProtKB-SubCell"/>
</dbReference>
<dbReference type="EMBL" id="WIUZ02000007">
    <property type="protein sequence ID" value="KAF9785219.1"/>
    <property type="molecule type" value="Genomic_DNA"/>
</dbReference>
<feature type="chain" id="PRO_5040455958" evidence="7">
    <location>
        <begin position="24"/>
        <end position="704"/>
    </location>
</feature>
<feature type="signal peptide" evidence="7">
    <location>
        <begin position="1"/>
        <end position="23"/>
    </location>
</feature>
<keyword evidence="4 6" id="KW-0472">Membrane</keyword>
<dbReference type="PANTHER" id="PTHR12308:SF73">
    <property type="entry name" value="ANOCTAMIN"/>
    <property type="match status" value="1"/>
</dbReference>
<proteinExistence type="predicted"/>
<evidence type="ECO:0000256" key="7">
    <source>
        <dbReference type="SAM" id="SignalP"/>
    </source>
</evidence>
<feature type="domain" description="Anoctamin transmembrane" evidence="8">
    <location>
        <begin position="169"/>
        <end position="642"/>
    </location>
</feature>
<keyword evidence="7" id="KW-0732">Signal</keyword>
<dbReference type="InterPro" id="IPR049456">
    <property type="entry name" value="Anoctamin_N_fung"/>
</dbReference>
<evidence type="ECO:0000256" key="4">
    <source>
        <dbReference type="ARBA" id="ARBA00023136"/>
    </source>
</evidence>
<keyword evidence="3 6" id="KW-1133">Transmembrane helix</keyword>
<dbReference type="AlphaFoldDB" id="A0A9P6L751"/>
<evidence type="ECO:0000256" key="2">
    <source>
        <dbReference type="ARBA" id="ARBA00022692"/>
    </source>
</evidence>
<protein>
    <submittedName>
        <fullName evidence="10">DUF590-domain-containing protein</fullName>
    </submittedName>
</protein>
<feature type="coiled-coil region" evidence="5">
    <location>
        <begin position="13"/>
        <end position="40"/>
    </location>
</feature>
<organism evidence="10 11">
    <name type="scientific">Thelephora terrestris</name>
    <dbReference type="NCBI Taxonomy" id="56493"/>
    <lineage>
        <taxon>Eukaryota</taxon>
        <taxon>Fungi</taxon>
        <taxon>Dikarya</taxon>
        <taxon>Basidiomycota</taxon>
        <taxon>Agaricomycotina</taxon>
        <taxon>Agaricomycetes</taxon>
        <taxon>Thelephorales</taxon>
        <taxon>Thelephoraceae</taxon>
        <taxon>Thelephora</taxon>
    </lineage>
</organism>
<dbReference type="OrthoDB" id="296386at2759"/>
<keyword evidence="5" id="KW-0175">Coiled coil</keyword>
<dbReference type="GO" id="GO:0032541">
    <property type="term" value="C:cortical endoplasmic reticulum"/>
    <property type="evidence" value="ECO:0007669"/>
    <property type="project" value="TreeGrafter"/>
</dbReference>
<dbReference type="Pfam" id="PF04547">
    <property type="entry name" value="Anoctamin"/>
    <property type="match status" value="1"/>
</dbReference>
<evidence type="ECO:0000256" key="3">
    <source>
        <dbReference type="ARBA" id="ARBA00022989"/>
    </source>
</evidence>
<keyword evidence="11" id="KW-1185">Reference proteome</keyword>
<comment type="subcellular location">
    <subcellularLocation>
        <location evidence="1">Membrane</location>
        <topology evidence="1">Multi-pass membrane protein</topology>
    </subcellularLocation>
</comment>
<evidence type="ECO:0000256" key="5">
    <source>
        <dbReference type="SAM" id="Coils"/>
    </source>
</evidence>
<evidence type="ECO:0000259" key="9">
    <source>
        <dbReference type="Pfam" id="PF20877"/>
    </source>
</evidence>
<feature type="transmembrane region" description="Helical" evidence="6">
    <location>
        <begin position="307"/>
        <end position="327"/>
    </location>
</feature>
<evidence type="ECO:0000313" key="10">
    <source>
        <dbReference type="EMBL" id="KAF9785219.1"/>
    </source>
</evidence>
<feature type="transmembrane region" description="Helical" evidence="6">
    <location>
        <begin position="210"/>
        <end position="227"/>
    </location>
</feature>
<accession>A0A9P6L751</accession>
<reference evidence="10" key="2">
    <citation type="submission" date="2020-11" db="EMBL/GenBank/DDBJ databases">
        <authorList>
            <consortium name="DOE Joint Genome Institute"/>
            <person name="Kuo A."/>
            <person name="Miyauchi S."/>
            <person name="Kiss E."/>
            <person name="Drula E."/>
            <person name="Kohler A."/>
            <person name="Sanchez-Garcia M."/>
            <person name="Andreopoulos B."/>
            <person name="Barry K.W."/>
            <person name="Bonito G."/>
            <person name="Buee M."/>
            <person name="Carver A."/>
            <person name="Chen C."/>
            <person name="Cichocki N."/>
            <person name="Clum A."/>
            <person name="Culley D."/>
            <person name="Crous P.W."/>
            <person name="Fauchery L."/>
            <person name="Girlanda M."/>
            <person name="Hayes R."/>
            <person name="Keri Z."/>
            <person name="Labutti K."/>
            <person name="Lipzen A."/>
            <person name="Lombard V."/>
            <person name="Magnuson J."/>
            <person name="Maillard F."/>
            <person name="Morin E."/>
            <person name="Murat C."/>
            <person name="Nolan M."/>
            <person name="Ohm R."/>
            <person name="Pangilinan J."/>
            <person name="Pereira M."/>
            <person name="Perotto S."/>
            <person name="Peter M."/>
            <person name="Riley R."/>
            <person name="Sitrit Y."/>
            <person name="Stielow B."/>
            <person name="Szollosi G."/>
            <person name="Zifcakova L."/>
            <person name="Stursova M."/>
            <person name="Spatafora J.W."/>
            <person name="Tedersoo L."/>
            <person name="Vaario L.-M."/>
            <person name="Yamada A."/>
            <person name="Yan M."/>
            <person name="Wang P."/>
            <person name="Xu J."/>
            <person name="Bruns T."/>
            <person name="Baldrian P."/>
            <person name="Vilgalys R."/>
            <person name="Henrissat B."/>
            <person name="Grigoriev I.V."/>
            <person name="Hibbett D."/>
            <person name="Nagy L.G."/>
            <person name="Martin F.M."/>
        </authorList>
    </citation>
    <scope>NUCLEOTIDE SEQUENCE</scope>
    <source>
        <strain evidence="10">UH-Tt-Lm1</strain>
    </source>
</reference>
<reference evidence="10" key="1">
    <citation type="journal article" date="2020" name="Nat. Commun.">
        <title>Large-scale genome sequencing of mycorrhizal fungi provides insights into the early evolution of symbiotic traits.</title>
        <authorList>
            <person name="Miyauchi S."/>
            <person name="Kiss E."/>
            <person name="Kuo A."/>
            <person name="Drula E."/>
            <person name="Kohler A."/>
            <person name="Sanchez-Garcia M."/>
            <person name="Morin E."/>
            <person name="Andreopoulos B."/>
            <person name="Barry K.W."/>
            <person name="Bonito G."/>
            <person name="Buee M."/>
            <person name="Carver A."/>
            <person name="Chen C."/>
            <person name="Cichocki N."/>
            <person name="Clum A."/>
            <person name="Culley D."/>
            <person name="Crous P.W."/>
            <person name="Fauchery L."/>
            <person name="Girlanda M."/>
            <person name="Hayes R.D."/>
            <person name="Keri Z."/>
            <person name="LaButti K."/>
            <person name="Lipzen A."/>
            <person name="Lombard V."/>
            <person name="Magnuson J."/>
            <person name="Maillard F."/>
            <person name="Murat C."/>
            <person name="Nolan M."/>
            <person name="Ohm R.A."/>
            <person name="Pangilinan J."/>
            <person name="Pereira M.F."/>
            <person name="Perotto S."/>
            <person name="Peter M."/>
            <person name="Pfister S."/>
            <person name="Riley R."/>
            <person name="Sitrit Y."/>
            <person name="Stielow J.B."/>
            <person name="Szollosi G."/>
            <person name="Zifcakova L."/>
            <person name="Stursova M."/>
            <person name="Spatafora J.W."/>
            <person name="Tedersoo L."/>
            <person name="Vaario L.M."/>
            <person name="Yamada A."/>
            <person name="Yan M."/>
            <person name="Wang P."/>
            <person name="Xu J."/>
            <person name="Bruns T."/>
            <person name="Baldrian P."/>
            <person name="Vilgalys R."/>
            <person name="Dunand C."/>
            <person name="Henrissat B."/>
            <person name="Grigoriev I.V."/>
            <person name="Hibbett D."/>
            <person name="Nagy L.G."/>
            <person name="Martin F.M."/>
        </authorList>
    </citation>
    <scope>NUCLEOTIDE SEQUENCE</scope>
    <source>
        <strain evidence="10">UH-Tt-Lm1</strain>
    </source>
</reference>
<evidence type="ECO:0000256" key="1">
    <source>
        <dbReference type="ARBA" id="ARBA00004141"/>
    </source>
</evidence>
<evidence type="ECO:0000259" key="8">
    <source>
        <dbReference type="Pfam" id="PF04547"/>
    </source>
</evidence>
<feature type="transmembrane region" description="Helical" evidence="6">
    <location>
        <begin position="272"/>
        <end position="295"/>
    </location>
</feature>
<dbReference type="Pfam" id="PF20877">
    <property type="entry name" value="Anoctamin_N"/>
    <property type="match status" value="1"/>
</dbReference>
<sequence length="704" mass="79724">MSSRVDLVILFSVGVASVNKAQAKENIQQAEEQYTRLLNLLKTSGLHAVGKRGEKLGELMILVKCPQQELDALARAERDSNFIHGLPVHDLDSICAKDVILSDSDRLRLVHDYITWTAEDGGLAVVPGTEQWSRVTSIMAIHDQEFNDKWLKSWSARGIGSASVDLDKVKDHFGEEVGLYFHFLATYAKALTGISAIGGGFWLFGASYSPYYSIALVLWATTFVEYWKVLERKISVRWGTYGAFRVEKLRHDYVRDARSPLQRDFHKATRMAASLPVILGFVAVLAGILSTLFAIEAFLTRLYTGPLHQYVGLFNTILFMASVPNFLGVYEKYATKLTNLENHKHQSTYDYSLTIKRFVLSATVAHLGLVLSAFVYVPFGQQIMTFIHFQLSAQPELNETAENMKDTPSAWIWQQDITTTIDTTRLQNQMYAYTVTDQIVGAFLEVGLPYIMRFIGRVRGGAAGGKGKGKRVDFKDESSSVTEASAAASGEDTRKEERELLAKIRKEVALGTEYDIFEDYLEMVTQFGYVVIWSTIWPLAPVTALINNYIELPSDALKISKHVRRPIPVRVDSIGPWLECLKNLTWIAALMNPALVYMFNPRYSGKIPDAQSIMEWVVLIALMASHEFLFMRGVIRFVVERVFWRGSEEQIESDRIERQVKDICLDFLKRDRVLTSDYPEDVDADDFWKQDEGLDEIQKVLKDS</sequence>
<feature type="domain" description="Anoctamin alpha-beta plait" evidence="9">
    <location>
        <begin position="5"/>
        <end position="135"/>
    </location>
</feature>
<name>A0A9P6L751_9AGAM</name>